<gene>
    <name evidence="2" type="ORF">AAF712_008963</name>
</gene>
<accession>A0ABR2ZRS2</accession>
<name>A0ABR2ZRS2_9AGAR</name>
<evidence type="ECO:0000313" key="2">
    <source>
        <dbReference type="EMBL" id="KAL0064103.1"/>
    </source>
</evidence>
<keyword evidence="3" id="KW-1185">Reference proteome</keyword>
<dbReference type="Proteomes" id="UP001437256">
    <property type="component" value="Unassembled WGS sequence"/>
</dbReference>
<proteinExistence type="predicted"/>
<feature type="compositionally biased region" description="Basic and acidic residues" evidence="1">
    <location>
        <begin position="34"/>
        <end position="50"/>
    </location>
</feature>
<protein>
    <submittedName>
        <fullName evidence="2">Uncharacterized protein</fullName>
    </submittedName>
</protein>
<evidence type="ECO:0000256" key="1">
    <source>
        <dbReference type="SAM" id="MobiDB-lite"/>
    </source>
</evidence>
<organism evidence="2 3">
    <name type="scientific">Marasmius tenuissimus</name>
    <dbReference type="NCBI Taxonomy" id="585030"/>
    <lineage>
        <taxon>Eukaryota</taxon>
        <taxon>Fungi</taxon>
        <taxon>Dikarya</taxon>
        <taxon>Basidiomycota</taxon>
        <taxon>Agaricomycotina</taxon>
        <taxon>Agaricomycetes</taxon>
        <taxon>Agaricomycetidae</taxon>
        <taxon>Agaricales</taxon>
        <taxon>Marasmiineae</taxon>
        <taxon>Marasmiaceae</taxon>
        <taxon>Marasmius</taxon>
    </lineage>
</organism>
<feature type="compositionally biased region" description="Polar residues" evidence="1">
    <location>
        <begin position="19"/>
        <end position="33"/>
    </location>
</feature>
<evidence type="ECO:0000313" key="3">
    <source>
        <dbReference type="Proteomes" id="UP001437256"/>
    </source>
</evidence>
<feature type="region of interest" description="Disordered" evidence="1">
    <location>
        <begin position="1"/>
        <end position="63"/>
    </location>
</feature>
<dbReference type="EMBL" id="JBBXMP010000067">
    <property type="protein sequence ID" value="KAL0064103.1"/>
    <property type="molecule type" value="Genomic_DNA"/>
</dbReference>
<sequence length="76" mass="8425">PTSLTKEPSSLGRDPSDEPTITSGSNRLPSFSELNRHLELDGHQKWDPHPHPQSPQDGVNLPGIDELFPHLRLLKG</sequence>
<feature type="non-terminal residue" evidence="2">
    <location>
        <position position="1"/>
    </location>
</feature>
<comment type="caution">
    <text evidence="2">The sequence shown here is derived from an EMBL/GenBank/DDBJ whole genome shotgun (WGS) entry which is preliminary data.</text>
</comment>
<reference evidence="2 3" key="1">
    <citation type="submission" date="2024-05" db="EMBL/GenBank/DDBJ databases">
        <title>A draft genome resource for the thread blight pathogen Marasmius tenuissimus strain MS-2.</title>
        <authorList>
            <person name="Yulfo-Soto G.E."/>
            <person name="Baruah I.K."/>
            <person name="Amoako-Attah I."/>
            <person name="Bukari Y."/>
            <person name="Meinhardt L.W."/>
            <person name="Bailey B.A."/>
            <person name="Cohen S.P."/>
        </authorList>
    </citation>
    <scope>NUCLEOTIDE SEQUENCE [LARGE SCALE GENOMIC DNA]</scope>
    <source>
        <strain evidence="2 3">MS-2</strain>
    </source>
</reference>